<reference evidence="5" key="1">
    <citation type="submission" date="2016-11" db="UniProtKB">
        <authorList>
            <consortium name="WormBaseParasite"/>
        </authorList>
    </citation>
    <scope>IDENTIFICATION</scope>
</reference>
<feature type="disulfide bond" evidence="1">
    <location>
        <begin position="161"/>
        <end position="179"/>
    </location>
</feature>
<protein>
    <submittedName>
        <fullName evidence="5">TNFR-Cys domain-containing protein</fullName>
    </submittedName>
</protein>
<evidence type="ECO:0000313" key="4">
    <source>
        <dbReference type="Proteomes" id="UP000095280"/>
    </source>
</evidence>
<keyword evidence="2" id="KW-0812">Transmembrane</keyword>
<keyword evidence="4" id="KW-1185">Reference proteome</keyword>
<sequence length="468" mass="51278">RGWQEKSVTHAAVFPLVAVLIAAAVAAAILIVTSAQNDDYDSGGAVSGRGGGGGSGIGSPSIPLSLTIAIVCCCCCCFGGVAVAAADLPSDFAHAVAASQLDDACLDAAECQVAKGQGRLGCRPTTKEVGRAGGSSDRCLCIRGFEFYAPSGSCVECSRECPSGQFLVAECTPHRDIVCQDAVRPLSKEDNRLKDEDFKPVSEAEAATFKSVHSNNLIAEKSLLKWRSHTVPLSGNGVTKQFVWAGSHPDLEVRLWVKDANLIPTYIDGNKKRADGRDASDNEFMSHLISYYSRKWQHLKAPRVYSSIMKNYCRQPVPLHYKVTLRRKKRVFSELHRISCSSPVEIDGIVYTCPPEYLPDDYYISRKLTSPCYKQNTLYTKYSRLGNYNPYSVSDLKLGVKLRRNSPNVLYCGWTTDLLSKLFNMTTEPERTATPAFDEAGLEPCQDFAANCLACRAEKFDNCDSRRN</sequence>
<dbReference type="Pfam" id="PF00020">
    <property type="entry name" value="TNFR_c6"/>
    <property type="match status" value="1"/>
</dbReference>
<dbReference type="InterPro" id="IPR001368">
    <property type="entry name" value="TNFR/NGFR_Cys_rich_reg"/>
</dbReference>
<dbReference type="AlphaFoldDB" id="A0A1I8I6U3"/>
<organism evidence="4 5">
    <name type="scientific">Macrostomum lignano</name>
    <dbReference type="NCBI Taxonomy" id="282301"/>
    <lineage>
        <taxon>Eukaryota</taxon>
        <taxon>Metazoa</taxon>
        <taxon>Spiralia</taxon>
        <taxon>Lophotrochozoa</taxon>
        <taxon>Platyhelminthes</taxon>
        <taxon>Rhabditophora</taxon>
        <taxon>Macrostomorpha</taxon>
        <taxon>Macrostomida</taxon>
        <taxon>Macrostomidae</taxon>
        <taxon>Macrostomum</taxon>
    </lineage>
</organism>
<keyword evidence="2" id="KW-0472">Membrane</keyword>
<evidence type="ECO:0000313" key="5">
    <source>
        <dbReference type="WBParaSite" id="maker-uti_cns_0010413-snap-gene-0.3-mRNA-1"/>
    </source>
</evidence>
<feature type="domain" description="TNFR-Cys" evidence="3">
    <location>
        <begin position="140"/>
        <end position="179"/>
    </location>
</feature>
<evidence type="ECO:0000256" key="2">
    <source>
        <dbReference type="SAM" id="Phobius"/>
    </source>
</evidence>
<name>A0A1I8I6U3_9PLAT</name>
<feature type="transmembrane region" description="Helical" evidence="2">
    <location>
        <begin position="12"/>
        <end position="32"/>
    </location>
</feature>
<dbReference type="WBParaSite" id="maker-uti_cns_0010413-snap-gene-0.3-mRNA-1">
    <property type="protein sequence ID" value="maker-uti_cns_0010413-snap-gene-0.3-mRNA-1"/>
    <property type="gene ID" value="maker-uti_cns_0010413-snap-gene-0.3"/>
</dbReference>
<dbReference type="SMART" id="SM00208">
    <property type="entry name" value="TNFR"/>
    <property type="match status" value="1"/>
</dbReference>
<dbReference type="Proteomes" id="UP000095280">
    <property type="component" value="Unplaced"/>
</dbReference>
<dbReference type="Gene3D" id="2.10.50.10">
    <property type="entry name" value="Tumor Necrosis Factor Receptor, subunit A, domain 2"/>
    <property type="match status" value="1"/>
</dbReference>
<comment type="caution">
    <text evidence="1">Lacks conserved residue(s) required for the propagation of feature annotation.</text>
</comment>
<keyword evidence="2" id="KW-1133">Transmembrane helix</keyword>
<proteinExistence type="predicted"/>
<keyword evidence="1" id="KW-1015">Disulfide bond</keyword>
<feature type="repeat" description="TNFR-Cys" evidence="1">
    <location>
        <begin position="140"/>
        <end position="179"/>
    </location>
</feature>
<evidence type="ECO:0000256" key="1">
    <source>
        <dbReference type="PROSITE-ProRule" id="PRU00206"/>
    </source>
</evidence>
<accession>A0A1I8I6U3</accession>
<evidence type="ECO:0000259" key="3">
    <source>
        <dbReference type="PROSITE" id="PS50050"/>
    </source>
</evidence>
<dbReference type="PROSITE" id="PS50050">
    <property type="entry name" value="TNFR_NGFR_2"/>
    <property type="match status" value="1"/>
</dbReference>